<dbReference type="AlphaFoldDB" id="A0A5R9CUJ1"/>
<accession>A0A5R9CUJ1</accession>
<comment type="caution">
    <text evidence="1">The sequence shown here is derived from an EMBL/GenBank/DDBJ whole genome shotgun (WGS) entry which is preliminary data.</text>
</comment>
<evidence type="ECO:0000313" key="1">
    <source>
        <dbReference type="EMBL" id="TLQ19174.1"/>
    </source>
</evidence>
<dbReference type="Proteomes" id="UP000305100">
    <property type="component" value="Unassembled WGS sequence"/>
</dbReference>
<organism evidence="1 2">
    <name type="scientific">Lentilactobacillus parafarraginis</name>
    <dbReference type="NCBI Taxonomy" id="390842"/>
    <lineage>
        <taxon>Bacteria</taxon>
        <taxon>Bacillati</taxon>
        <taxon>Bacillota</taxon>
        <taxon>Bacilli</taxon>
        <taxon>Lactobacillales</taxon>
        <taxon>Lactobacillaceae</taxon>
        <taxon>Lentilactobacillus</taxon>
    </lineage>
</organism>
<evidence type="ECO:0000313" key="2">
    <source>
        <dbReference type="Proteomes" id="UP000305100"/>
    </source>
</evidence>
<dbReference type="EMBL" id="VBSX01000016">
    <property type="protein sequence ID" value="TLQ19174.1"/>
    <property type="molecule type" value="Genomic_DNA"/>
</dbReference>
<proteinExistence type="predicted"/>
<dbReference type="RefSeq" id="WP_054732432.1">
    <property type="nucleotide sequence ID" value="NZ_VBSX01000016.1"/>
</dbReference>
<dbReference type="OrthoDB" id="2329825at2"/>
<gene>
    <name evidence="1" type="ORF">FEZ41_07800</name>
</gene>
<name>A0A5R9CUJ1_9LACO</name>
<reference evidence="1 2" key="1">
    <citation type="submission" date="2019-05" db="EMBL/GenBank/DDBJ databases">
        <title>The metagenome of a microbial culture collection derived from dairy environment covers the genomic content of the human microbiome.</title>
        <authorList>
            <person name="Roder T."/>
            <person name="Wuthrich D."/>
            <person name="Sattari Z."/>
            <person name="Von Ah U."/>
            <person name="Bar C."/>
            <person name="Ronchi F."/>
            <person name="Macpherson A.J."/>
            <person name="Ganal-Vonarburg S.C."/>
            <person name="Bruggmann R."/>
            <person name="Vergeres G."/>
        </authorList>
    </citation>
    <scope>NUCLEOTIDE SEQUENCE [LARGE SCALE GENOMIC DNA]</scope>
    <source>
        <strain evidence="1 2">FAM 1079</strain>
    </source>
</reference>
<sequence>MKKIGYIGQLVDNYMDRNSISLDSFSIDGNDEFVTITVKGLFSSATFGKGIRLINYINSLLFQFKSPLYQMQISSIDRGDQTPIEDEQIDEVSLILPADKFKEVNHRMDVYLGSR</sequence>
<protein>
    <submittedName>
        <fullName evidence="1">Uncharacterized protein</fullName>
    </submittedName>
</protein>